<evidence type="ECO:0000259" key="2">
    <source>
        <dbReference type="Pfam" id="PF13378"/>
    </source>
</evidence>
<evidence type="ECO:0000256" key="1">
    <source>
        <dbReference type="SAM" id="SignalP"/>
    </source>
</evidence>
<feature type="chain" id="PRO_5047114541" description="Enolase C-terminal domain-containing protein" evidence="1">
    <location>
        <begin position="31"/>
        <end position="95"/>
    </location>
</feature>
<gene>
    <name evidence="3" type="ORF">FCN80_20690</name>
</gene>
<sequence length="95" mass="10873">MLPTSFPTVMFIWMKLPVSMHSFGSALHFAASLHMAASLVNTERVESEENVNPLRTKIIKQPFVTNEKMDFILRDEHGLGIDIDWNEVCLLTVKR</sequence>
<evidence type="ECO:0000313" key="4">
    <source>
        <dbReference type="Proteomes" id="UP000305202"/>
    </source>
</evidence>
<dbReference type="SUPFAM" id="SSF51604">
    <property type="entry name" value="Enolase C-terminal domain-like"/>
    <property type="match status" value="1"/>
</dbReference>
<accession>A0ABY2SGS9</accession>
<name>A0ABY2SGS9_9HYPH</name>
<feature type="signal peptide" evidence="1">
    <location>
        <begin position="1"/>
        <end position="30"/>
    </location>
</feature>
<organism evidence="3 4">
    <name type="scientific">Martelella alba</name>
    <dbReference type="NCBI Taxonomy" id="2590451"/>
    <lineage>
        <taxon>Bacteria</taxon>
        <taxon>Pseudomonadati</taxon>
        <taxon>Pseudomonadota</taxon>
        <taxon>Alphaproteobacteria</taxon>
        <taxon>Hyphomicrobiales</taxon>
        <taxon>Aurantimonadaceae</taxon>
        <taxon>Martelella</taxon>
    </lineage>
</organism>
<evidence type="ECO:0000313" key="3">
    <source>
        <dbReference type="EMBL" id="TKI03740.1"/>
    </source>
</evidence>
<keyword evidence="1" id="KW-0732">Signal</keyword>
<protein>
    <recommendedName>
        <fullName evidence="2">Enolase C-terminal domain-containing protein</fullName>
    </recommendedName>
</protein>
<comment type="caution">
    <text evidence="3">The sequence shown here is derived from an EMBL/GenBank/DDBJ whole genome shotgun (WGS) entry which is preliminary data.</text>
</comment>
<reference evidence="3 4" key="1">
    <citation type="submission" date="2019-04" db="EMBL/GenBank/DDBJ databases">
        <authorList>
            <person name="Li M."/>
            <person name="Gao C."/>
        </authorList>
    </citation>
    <scope>NUCLEOTIDE SEQUENCE [LARGE SCALE GENOMIC DNA]</scope>
    <source>
        <strain evidence="3 4">BGMRC 2031</strain>
    </source>
</reference>
<dbReference type="Proteomes" id="UP000305202">
    <property type="component" value="Unassembled WGS sequence"/>
</dbReference>
<dbReference type="InterPro" id="IPR036849">
    <property type="entry name" value="Enolase-like_C_sf"/>
</dbReference>
<proteinExistence type="predicted"/>
<dbReference type="EMBL" id="SZPQ01000039">
    <property type="protein sequence ID" value="TKI03740.1"/>
    <property type="molecule type" value="Genomic_DNA"/>
</dbReference>
<dbReference type="Gene3D" id="3.20.20.120">
    <property type="entry name" value="Enolase-like C-terminal domain"/>
    <property type="match status" value="1"/>
</dbReference>
<dbReference type="Pfam" id="PF13378">
    <property type="entry name" value="MR_MLE_C"/>
    <property type="match status" value="1"/>
</dbReference>
<dbReference type="InterPro" id="IPR029065">
    <property type="entry name" value="Enolase_C-like"/>
</dbReference>
<keyword evidence="4" id="KW-1185">Reference proteome</keyword>
<feature type="domain" description="Enolase C-terminal" evidence="2">
    <location>
        <begin position="15"/>
        <end position="85"/>
    </location>
</feature>